<dbReference type="Pfam" id="PF06898">
    <property type="entry name" value="YqfD"/>
    <property type="match status" value="1"/>
</dbReference>
<dbReference type="NCBIfam" id="TIGR02876">
    <property type="entry name" value="spore_yqfD"/>
    <property type="match status" value="1"/>
</dbReference>
<dbReference type="RefSeq" id="WP_127737413.1">
    <property type="nucleotide sequence ID" value="NZ_CP196002.1"/>
</dbReference>
<name>A0A437KE26_9BACI</name>
<dbReference type="AlphaFoldDB" id="A0A437KE26"/>
<evidence type="ECO:0000313" key="2">
    <source>
        <dbReference type="EMBL" id="RVT65193.1"/>
    </source>
</evidence>
<feature type="transmembrane region" description="Helical" evidence="1">
    <location>
        <begin position="91"/>
        <end position="112"/>
    </location>
</feature>
<dbReference type="Proteomes" id="UP000288024">
    <property type="component" value="Unassembled WGS sequence"/>
</dbReference>
<keyword evidence="3" id="KW-1185">Reference proteome</keyword>
<protein>
    <submittedName>
        <fullName evidence="2">Sporulation protein YqfD</fullName>
    </submittedName>
</protein>
<evidence type="ECO:0000256" key="1">
    <source>
        <dbReference type="SAM" id="Phobius"/>
    </source>
</evidence>
<comment type="caution">
    <text evidence="2">The sequence shown here is derived from an EMBL/GenBank/DDBJ whole genome shotgun (WGS) entry which is preliminary data.</text>
</comment>
<reference evidence="2 3" key="1">
    <citation type="submission" date="2019-01" db="EMBL/GenBank/DDBJ databases">
        <title>Bacillus sp. M5HDSG1-1, whole genome shotgun sequence.</title>
        <authorList>
            <person name="Tuo L."/>
        </authorList>
    </citation>
    <scope>NUCLEOTIDE SEQUENCE [LARGE SCALE GENOMIC DNA]</scope>
    <source>
        <strain evidence="2 3">M5HDSG1-1</strain>
    </source>
</reference>
<dbReference type="PIRSF" id="PIRSF029895">
    <property type="entry name" value="SpoIV"/>
    <property type="match status" value="1"/>
</dbReference>
<sequence>MKNHWIEFFTGIVTVKATGKGLERFLNNLLRKKVAVWSVKKHGPHSITFQMGLKSINKFREVVRGSGIKIEFQRGAGAPFLYKRILKNSGFAIGIFLFFGLVLTLSNMVWGIEIKGANPATEYQIRKQLDKMDIKIGEFQFFSKELDEIQAGLTNNIDAITWIGVELKGTTYHFQVVEKNEPEKMEEEKPQNLIAAKKATIVDYFIEEGDQVFTIHDVVKKGQLLVTGVYGKDNNTKIVSARGEIWGETWYNSKVTIPLDSTFQVFNGNEKQKHYLKLFGYEIPVWGFGKVEYKEYEKEENEKKVKFLKWELPLKITNKTYREKEEVTRSYTEEEAIKAGKEKARKDIQQKIGEDGKIKKEKILRQSVKNGKVILNIDFTTIENIAEVQPITQGDLE</sequence>
<keyword evidence="1" id="KW-0472">Membrane</keyword>
<gene>
    <name evidence="2" type="primary">yqfD</name>
    <name evidence="2" type="ORF">EM808_06690</name>
</gene>
<proteinExistence type="predicted"/>
<dbReference type="InterPro" id="IPR010690">
    <property type="entry name" value="YqfD"/>
</dbReference>
<organism evidence="2 3">
    <name type="scientific">Niallia taxi</name>
    <dbReference type="NCBI Taxonomy" id="2499688"/>
    <lineage>
        <taxon>Bacteria</taxon>
        <taxon>Bacillati</taxon>
        <taxon>Bacillota</taxon>
        <taxon>Bacilli</taxon>
        <taxon>Bacillales</taxon>
        <taxon>Bacillaceae</taxon>
        <taxon>Niallia</taxon>
    </lineage>
</organism>
<keyword evidence="1" id="KW-0812">Transmembrane</keyword>
<dbReference type="EMBL" id="RZTZ01000002">
    <property type="protein sequence ID" value="RVT65193.1"/>
    <property type="molecule type" value="Genomic_DNA"/>
</dbReference>
<accession>A0A437KE26</accession>
<evidence type="ECO:0000313" key="3">
    <source>
        <dbReference type="Proteomes" id="UP000288024"/>
    </source>
</evidence>
<keyword evidence="1" id="KW-1133">Transmembrane helix</keyword>